<keyword evidence="5" id="KW-1185">Reference proteome</keyword>
<keyword evidence="2" id="KW-0832">Ubl conjugation</keyword>
<feature type="domain" description="Ubiquitin-like" evidence="3">
    <location>
        <begin position="1"/>
        <end position="64"/>
    </location>
</feature>
<dbReference type="InterPro" id="IPR019956">
    <property type="entry name" value="Ubiquitin_dom"/>
</dbReference>
<evidence type="ECO:0000313" key="5">
    <source>
        <dbReference type="Proteomes" id="UP001642360"/>
    </source>
</evidence>
<proteinExistence type="predicted"/>
<dbReference type="SMART" id="SM00213">
    <property type="entry name" value="UBQ"/>
    <property type="match status" value="3"/>
</dbReference>
<dbReference type="Gene3D" id="3.10.20.90">
    <property type="entry name" value="Phosphatidylinositol 3-kinase Catalytic Subunit, Chain A, domain 1"/>
    <property type="match status" value="2"/>
</dbReference>
<name>A0ABC8S519_9AQUA</name>
<feature type="domain" description="Ubiquitin-like" evidence="3">
    <location>
        <begin position="68"/>
        <end position="135"/>
    </location>
</feature>
<dbReference type="EMBL" id="CAUOFW020002121">
    <property type="protein sequence ID" value="CAK9151316.1"/>
    <property type="molecule type" value="Genomic_DNA"/>
</dbReference>
<sequence length="214" mass="23920">MPAGKILKLEVKVLYTVHDVKAIVGSMVGFSVSDQSLVYAGNLLEDSKTLACYDIKEEAILKMVPSTIQIFVKRWNGVTMTLDVYQQDTVQDVKNKIFHKVGLPVNVLSLVYAGKLLDNGRDLASYGIQKHSTLHQLYCPSALLRHMKFSEITEFFPSLPDSTTICNLKVLIATVLKSPVKEVFLCGKALQDHFCLVDYDIRKSTVLVVALQER</sequence>
<gene>
    <name evidence="4" type="ORF">ILEXP_LOCUS19473</name>
</gene>
<organism evidence="4 5">
    <name type="scientific">Ilex paraguariensis</name>
    <name type="common">yerba mate</name>
    <dbReference type="NCBI Taxonomy" id="185542"/>
    <lineage>
        <taxon>Eukaryota</taxon>
        <taxon>Viridiplantae</taxon>
        <taxon>Streptophyta</taxon>
        <taxon>Embryophyta</taxon>
        <taxon>Tracheophyta</taxon>
        <taxon>Spermatophyta</taxon>
        <taxon>Magnoliopsida</taxon>
        <taxon>eudicotyledons</taxon>
        <taxon>Gunneridae</taxon>
        <taxon>Pentapetalae</taxon>
        <taxon>asterids</taxon>
        <taxon>campanulids</taxon>
        <taxon>Aquifoliales</taxon>
        <taxon>Aquifoliaceae</taxon>
        <taxon>Ilex</taxon>
    </lineage>
</organism>
<protein>
    <recommendedName>
        <fullName evidence="3">Ubiquitin-like domain-containing protein</fullName>
    </recommendedName>
</protein>
<dbReference type="InterPro" id="IPR029071">
    <property type="entry name" value="Ubiquitin-like_domsf"/>
</dbReference>
<dbReference type="GO" id="GO:0003729">
    <property type="term" value="F:mRNA binding"/>
    <property type="evidence" value="ECO:0007669"/>
    <property type="project" value="UniProtKB-ARBA"/>
</dbReference>
<dbReference type="InterPro" id="IPR050158">
    <property type="entry name" value="Ubiquitin_ubiquitin-like"/>
</dbReference>
<dbReference type="CDD" id="cd17039">
    <property type="entry name" value="Ubl_ubiquitin_like"/>
    <property type="match status" value="2"/>
</dbReference>
<dbReference type="PROSITE" id="PS50053">
    <property type="entry name" value="UBIQUITIN_2"/>
    <property type="match status" value="2"/>
</dbReference>
<dbReference type="Pfam" id="PF00240">
    <property type="entry name" value="ubiquitin"/>
    <property type="match status" value="2"/>
</dbReference>
<evidence type="ECO:0000259" key="3">
    <source>
        <dbReference type="PROSITE" id="PS50053"/>
    </source>
</evidence>
<evidence type="ECO:0000256" key="1">
    <source>
        <dbReference type="ARBA" id="ARBA00022499"/>
    </source>
</evidence>
<evidence type="ECO:0000256" key="2">
    <source>
        <dbReference type="ARBA" id="ARBA00022843"/>
    </source>
</evidence>
<accession>A0ABC8S519</accession>
<comment type="caution">
    <text evidence="4">The sequence shown here is derived from an EMBL/GenBank/DDBJ whole genome shotgun (WGS) entry which is preliminary data.</text>
</comment>
<dbReference type="PANTHER" id="PTHR10666">
    <property type="entry name" value="UBIQUITIN"/>
    <property type="match status" value="1"/>
</dbReference>
<dbReference type="PRINTS" id="PR00348">
    <property type="entry name" value="UBIQUITIN"/>
</dbReference>
<dbReference type="Proteomes" id="UP001642360">
    <property type="component" value="Unassembled WGS sequence"/>
</dbReference>
<dbReference type="InterPro" id="IPR000626">
    <property type="entry name" value="Ubiquitin-like_dom"/>
</dbReference>
<keyword evidence="1" id="KW-1017">Isopeptide bond</keyword>
<dbReference type="SUPFAM" id="SSF54236">
    <property type="entry name" value="Ubiquitin-like"/>
    <property type="match status" value="3"/>
</dbReference>
<evidence type="ECO:0000313" key="4">
    <source>
        <dbReference type="EMBL" id="CAK9151316.1"/>
    </source>
</evidence>
<reference evidence="4 5" key="1">
    <citation type="submission" date="2024-02" db="EMBL/GenBank/DDBJ databases">
        <authorList>
            <person name="Vignale AGUSTIN F."/>
            <person name="Sosa J E."/>
            <person name="Modenutti C."/>
        </authorList>
    </citation>
    <scope>NUCLEOTIDE SEQUENCE [LARGE SCALE GENOMIC DNA]</scope>
</reference>
<dbReference type="AlphaFoldDB" id="A0ABC8S519"/>